<feature type="domain" description="Thioredoxin" evidence="5">
    <location>
        <begin position="654"/>
        <end position="734"/>
    </location>
</feature>
<feature type="compositionally biased region" description="Low complexity" evidence="4">
    <location>
        <begin position="66"/>
        <end position="82"/>
    </location>
</feature>
<dbReference type="Gene3D" id="1.25.40.10">
    <property type="entry name" value="Tetratricopeptide repeat domain"/>
    <property type="match status" value="2"/>
</dbReference>
<keyword evidence="7" id="KW-1185">Reference proteome</keyword>
<sequence>MSQKREIGFDSISERMRNVVVVVDDGNYNKPDFKELDLGSPVSPLRTQNSAAAAAAAAAVWNPTPTTSSSSSSSGSVSGKTGAHPVVRRSGNGSHSGELSGSSEGSPTAAAKTRHVRSNSGAPLIYSGGSSGGGSGSVSGGSGSGGGGGGSAAVNSPVLNALPTGNICPSGRILTTGMACRSAARSDVLGSGTGNYGHGSVMRGGAATTGAARSGAGGGELSESAMVRRAMGSSDPEVVKRAGNEEYKRGHFVEALRLYDRAIVMCPDNAAYRSNRAAALTALGRLGEAVRVCEEAVRLDPGYGRAHQRLASLFLRSWQCFCRGFCVLCFVQSTLPWKFWIGTVNAALFAMAMLWARLGQVENSRKHLFCQAQQPDQSEMHRLQEVERHLSRCTAARKIGDWKGALRECDAATAAGADSSPQLFACRAEALLKLHQIQDADAGLANIPKIEPYPPSCSKTKFFGMQSESYLFYVRTQIEMAFGRFENAVAAAEKAGQLGQENVEVGIMLNNVRLVSKSRARGNELFKSGKFAEACSAYSEGLKLDPSNSVLYCNRAACWSKLEHWEKSVEDCNQALRIQPNYTKALLRRAASNSKLERWVECVKDYEVLRKELPVDNEVAESLFHAQIALKKSRGEEVHNLKFGGEVEEVSDIDQFRAAISSSGVSVVHFKANSNRQCEQIAPFFDLLCERYPSINFLKVDVEESPGIAKTEDIRITPTFKIYKKGSRLKEMICPSQQVLDYSVRHYSL</sequence>
<evidence type="ECO:0000256" key="1">
    <source>
        <dbReference type="ARBA" id="ARBA00022737"/>
    </source>
</evidence>
<feature type="region of interest" description="Disordered" evidence="4">
    <location>
        <begin position="207"/>
        <end position="237"/>
    </location>
</feature>
<dbReference type="EMBL" id="JBBNAE010000001">
    <property type="protein sequence ID" value="KAK9153002.1"/>
    <property type="molecule type" value="Genomic_DNA"/>
</dbReference>
<evidence type="ECO:0000313" key="6">
    <source>
        <dbReference type="EMBL" id="KAK9153002.1"/>
    </source>
</evidence>
<proteinExistence type="predicted"/>
<name>A0AAP0KKH8_9MAGN</name>
<gene>
    <name evidence="6" type="ORF">Sjap_000482</name>
</gene>
<feature type="region of interest" description="Disordered" evidence="4">
    <location>
        <begin position="26"/>
        <end position="151"/>
    </location>
</feature>
<dbReference type="CDD" id="cd02947">
    <property type="entry name" value="TRX_family"/>
    <property type="match status" value="1"/>
</dbReference>
<keyword evidence="2 3" id="KW-0802">TPR repeat</keyword>
<evidence type="ECO:0000256" key="4">
    <source>
        <dbReference type="SAM" id="MobiDB-lite"/>
    </source>
</evidence>
<dbReference type="Gene3D" id="3.40.30.10">
    <property type="entry name" value="Glutaredoxin"/>
    <property type="match status" value="1"/>
</dbReference>
<dbReference type="InterPro" id="IPR036249">
    <property type="entry name" value="Thioredoxin-like_sf"/>
</dbReference>
<dbReference type="SUPFAM" id="SSF48452">
    <property type="entry name" value="TPR-like"/>
    <property type="match status" value="2"/>
</dbReference>
<dbReference type="SMART" id="SM00028">
    <property type="entry name" value="TPR"/>
    <property type="match status" value="6"/>
</dbReference>
<feature type="compositionally biased region" description="Low complexity" evidence="4">
    <location>
        <begin position="90"/>
        <end position="106"/>
    </location>
</feature>
<dbReference type="InterPro" id="IPR011990">
    <property type="entry name" value="TPR-like_helical_dom_sf"/>
</dbReference>
<dbReference type="Proteomes" id="UP001417504">
    <property type="component" value="Unassembled WGS sequence"/>
</dbReference>
<evidence type="ECO:0000313" key="7">
    <source>
        <dbReference type="Proteomes" id="UP001417504"/>
    </source>
</evidence>
<dbReference type="PROSITE" id="PS50005">
    <property type="entry name" value="TPR"/>
    <property type="match status" value="2"/>
</dbReference>
<organism evidence="6 7">
    <name type="scientific">Stephania japonica</name>
    <dbReference type="NCBI Taxonomy" id="461633"/>
    <lineage>
        <taxon>Eukaryota</taxon>
        <taxon>Viridiplantae</taxon>
        <taxon>Streptophyta</taxon>
        <taxon>Embryophyta</taxon>
        <taxon>Tracheophyta</taxon>
        <taxon>Spermatophyta</taxon>
        <taxon>Magnoliopsida</taxon>
        <taxon>Ranunculales</taxon>
        <taxon>Menispermaceae</taxon>
        <taxon>Menispermoideae</taxon>
        <taxon>Cissampelideae</taxon>
        <taxon>Stephania</taxon>
    </lineage>
</organism>
<dbReference type="PANTHER" id="PTHR46050:SF29">
    <property type="entry name" value="TPR REPEAT-CONTAINING THIOREDOXIN TTL4"/>
    <property type="match status" value="1"/>
</dbReference>
<reference evidence="6 7" key="1">
    <citation type="submission" date="2024-01" db="EMBL/GenBank/DDBJ databases">
        <title>Genome assemblies of Stephania.</title>
        <authorList>
            <person name="Yang L."/>
        </authorList>
    </citation>
    <scope>NUCLEOTIDE SEQUENCE [LARGE SCALE GENOMIC DNA]</scope>
    <source>
        <strain evidence="6">QJT</strain>
        <tissue evidence="6">Leaf</tissue>
    </source>
</reference>
<accession>A0AAP0KKH8</accession>
<feature type="repeat" description="TPR" evidence="3">
    <location>
        <begin position="515"/>
        <end position="548"/>
    </location>
</feature>
<protein>
    <recommendedName>
        <fullName evidence="5">Thioredoxin domain-containing protein</fullName>
    </recommendedName>
</protein>
<keyword evidence="1" id="KW-0677">Repeat</keyword>
<comment type="caution">
    <text evidence="6">The sequence shown here is derived from an EMBL/GenBank/DDBJ whole genome shotgun (WGS) entry which is preliminary data.</text>
</comment>
<evidence type="ECO:0000259" key="5">
    <source>
        <dbReference type="Pfam" id="PF00085"/>
    </source>
</evidence>
<evidence type="ECO:0000256" key="2">
    <source>
        <dbReference type="ARBA" id="ARBA00022803"/>
    </source>
</evidence>
<dbReference type="InterPro" id="IPR044534">
    <property type="entry name" value="TTL1-4"/>
</dbReference>
<dbReference type="GO" id="GO:0005737">
    <property type="term" value="C:cytoplasm"/>
    <property type="evidence" value="ECO:0007669"/>
    <property type="project" value="TreeGrafter"/>
</dbReference>
<evidence type="ECO:0000256" key="3">
    <source>
        <dbReference type="PROSITE-ProRule" id="PRU00339"/>
    </source>
</evidence>
<dbReference type="GO" id="GO:0006950">
    <property type="term" value="P:response to stress"/>
    <property type="evidence" value="ECO:0007669"/>
    <property type="project" value="UniProtKB-ARBA"/>
</dbReference>
<dbReference type="PANTHER" id="PTHR46050">
    <property type="entry name" value="TPR REPEAT-CONTAINING THIOREDOXIN"/>
    <property type="match status" value="1"/>
</dbReference>
<feature type="compositionally biased region" description="Gly residues" evidence="4">
    <location>
        <begin position="129"/>
        <end position="151"/>
    </location>
</feature>
<dbReference type="Pfam" id="PF00085">
    <property type="entry name" value="Thioredoxin"/>
    <property type="match status" value="1"/>
</dbReference>
<dbReference type="InterPro" id="IPR013766">
    <property type="entry name" value="Thioredoxin_domain"/>
</dbReference>
<dbReference type="AlphaFoldDB" id="A0AAP0KKH8"/>
<dbReference type="FunFam" id="3.40.30.10:FF:000211">
    <property type="entry name" value="TPR repeat-containing thioredoxin TTL4"/>
    <property type="match status" value="1"/>
</dbReference>
<feature type="repeat" description="TPR" evidence="3">
    <location>
        <begin position="236"/>
        <end position="269"/>
    </location>
</feature>
<dbReference type="InterPro" id="IPR019734">
    <property type="entry name" value="TPR_rpt"/>
</dbReference>
<dbReference type="SUPFAM" id="SSF52833">
    <property type="entry name" value="Thioredoxin-like"/>
    <property type="match status" value="1"/>
</dbReference>
<dbReference type="Pfam" id="PF13432">
    <property type="entry name" value="TPR_16"/>
    <property type="match status" value="1"/>
</dbReference>